<dbReference type="EMBL" id="PDNB01000076">
    <property type="protein sequence ID" value="PGH11175.1"/>
    <property type="molecule type" value="Genomic_DNA"/>
</dbReference>
<evidence type="ECO:0000313" key="3">
    <source>
        <dbReference type="EMBL" id="PGH11175.1"/>
    </source>
</evidence>
<evidence type="ECO:0000313" key="4">
    <source>
        <dbReference type="Proteomes" id="UP000223968"/>
    </source>
</evidence>
<protein>
    <recommendedName>
        <fullName evidence="1">protein-ribulosamine 3-kinase</fullName>
        <ecNumber evidence="1">2.7.1.172</ecNumber>
    </recommendedName>
</protein>
<proteinExistence type="predicted"/>
<reference evidence="3 4" key="1">
    <citation type="submission" date="2017-10" db="EMBL/GenBank/DDBJ databases">
        <title>Comparative genomics in systemic dimorphic fungi from Ajellomycetaceae.</title>
        <authorList>
            <person name="Munoz J.F."/>
            <person name="Mcewen J.G."/>
            <person name="Clay O.K."/>
            <person name="Cuomo C.A."/>
        </authorList>
    </citation>
    <scope>NUCLEOTIDE SEQUENCE [LARGE SCALE GENOMIC DNA]</scope>
    <source>
        <strain evidence="3 4">UAMH5409</strain>
    </source>
</reference>
<dbReference type="AlphaFoldDB" id="A0A2B7XQE5"/>
<name>A0A2B7XQE5_9EURO</name>
<dbReference type="InterPro" id="IPR016477">
    <property type="entry name" value="Fructo-/Ketosamine-3-kinase"/>
</dbReference>
<accession>A0A2B7XQE5</accession>
<dbReference type="OrthoDB" id="5772781at2759"/>
<sequence>MAQVWTPPTISTVKVPQVTPGKSGGREIAGDFPLDQTIIELTPRISSWHTSPFLRKVRMFRVDSERQDRNNPCKWRSKVLFPQGIQFCRSATMYYRAADPLRVCRGRSGKSDVGRRVPFHERTIQNSAKFCSEALHVGEAYVPSSSPDAYYFLCDFIQMKNGVPDPEKLCSKLIQMHQSSKSPTGKFGFHINTCQGNLPQDTKWNSSWVDLFIQLVRHSMRLNREKNGTWKNLGQVVDRLITHVVPQVLGPLEAEGRVVKPTLIHGDLWDGNVGIDEKTGEIYAFDASVYYAHYEMEIAM</sequence>
<dbReference type="PANTHER" id="PTHR12149">
    <property type="entry name" value="FRUCTOSAMINE 3 KINASE-RELATED PROTEIN"/>
    <property type="match status" value="1"/>
</dbReference>
<organism evidence="3 4">
    <name type="scientific">Helicocarpus griseus UAMH5409</name>
    <dbReference type="NCBI Taxonomy" id="1447875"/>
    <lineage>
        <taxon>Eukaryota</taxon>
        <taxon>Fungi</taxon>
        <taxon>Dikarya</taxon>
        <taxon>Ascomycota</taxon>
        <taxon>Pezizomycotina</taxon>
        <taxon>Eurotiomycetes</taxon>
        <taxon>Eurotiomycetidae</taxon>
        <taxon>Onygenales</taxon>
        <taxon>Ajellomycetaceae</taxon>
        <taxon>Helicocarpus</taxon>
    </lineage>
</organism>
<evidence type="ECO:0000256" key="2">
    <source>
        <dbReference type="ARBA" id="ARBA00048655"/>
    </source>
</evidence>
<gene>
    <name evidence="3" type="ORF">AJ79_05017</name>
</gene>
<comment type="catalytic activity">
    <reaction evidence="2">
        <text>N(6)-D-ribulosyl-L-lysyl-[protein] + ATP = N(6)-(3-O-phospho-D-ribulosyl)-L-lysyl-[protein] + ADP + H(+)</text>
        <dbReference type="Rhea" id="RHEA:48432"/>
        <dbReference type="Rhea" id="RHEA-COMP:12103"/>
        <dbReference type="Rhea" id="RHEA-COMP:12104"/>
        <dbReference type="ChEBI" id="CHEBI:15378"/>
        <dbReference type="ChEBI" id="CHEBI:30616"/>
        <dbReference type="ChEBI" id="CHEBI:90418"/>
        <dbReference type="ChEBI" id="CHEBI:90420"/>
        <dbReference type="ChEBI" id="CHEBI:456216"/>
        <dbReference type="EC" id="2.7.1.172"/>
    </reaction>
    <physiologicalReaction direction="left-to-right" evidence="2">
        <dbReference type="Rhea" id="RHEA:48433"/>
    </physiologicalReaction>
</comment>
<dbReference type="Pfam" id="PF03881">
    <property type="entry name" value="Fructosamin_kin"/>
    <property type="match status" value="1"/>
</dbReference>
<dbReference type="PANTHER" id="PTHR12149:SF8">
    <property type="entry name" value="PROTEIN-RIBULOSAMINE 3-KINASE"/>
    <property type="match status" value="1"/>
</dbReference>
<comment type="caution">
    <text evidence="3">The sequence shown here is derived from an EMBL/GenBank/DDBJ whole genome shotgun (WGS) entry which is preliminary data.</text>
</comment>
<dbReference type="Gene3D" id="3.90.1200.10">
    <property type="match status" value="1"/>
</dbReference>
<keyword evidence="4" id="KW-1185">Reference proteome</keyword>
<evidence type="ECO:0000256" key="1">
    <source>
        <dbReference type="ARBA" id="ARBA00011961"/>
    </source>
</evidence>
<dbReference type="SUPFAM" id="SSF56112">
    <property type="entry name" value="Protein kinase-like (PK-like)"/>
    <property type="match status" value="1"/>
</dbReference>
<dbReference type="InterPro" id="IPR011009">
    <property type="entry name" value="Kinase-like_dom_sf"/>
</dbReference>
<dbReference type="Proteomes" id="UP000223968">
    <property type="component" value="Unassembled WGS sequence"/>
</dbReference>
<dbReference type="GO" id="GO:0102193">
    <property type="term" value="F:protein-ribulosamine 3-kinase activity"/>
    <property type="evidence" value="ECO:0007669"/>
    <property type="project" value="UniProtKB-EC"/>
</dbReference>
<dbReference type="EC" id="2.7.1.172" evidence="1"/>